<feature type="non-terminal residue" evidence="1">
    <location>
        <position position="1"/>
    </location>
</feature>
<dbReference type="AlphaFoldDB" id="A0A2R6RZW6"/>
<keyword evidence="2" id="KW-1185">Reference proteome</keyword>
<sequence length="231" mass="26021">HGPPGRISDDNINNEIHLALQLFDQSDNYLDLDTCHQFVMMADLVMRSLHSSWLDNESLMGTLLQKMSEAVDISLKKGYWNCGCNHDLPWISSLLPKYVSASHQFAHFSLQTVEDLPARPLWSLINILEKGLLAEGPNNQGQLLFTGKNIHTDFIELKEQVEKFHPRPCTLDGQLPPTSKDAGTGNNIIYSQSYSEEACSSVQCVPSAEEAVYWAKPCFFPGQLLWSLDLW</sequence>
<evidence type="ECO:0000313" key="1">
    <source>
        <dbReference type="EMBL" id="PSS35572.1"/>
    </source>
</evidence>
<protein>
    <submittedName>
        <fullName evidence="1">Uncharacterized protein</fullName>
    </submittedName>
</protein>
<proteinExistence type="predicted"/>
<dbReference type="Proteomes" id="UP000186601">
    <property type="component" value="Unassembled WGS sequence"/>
</dbReference>
<organism evidence="1 2">
    <name type="scientific">Hermanssonia centrifuga</name>
    <dbReference type="NCBI Taxonomy" id="98765"/>
    <lineage>
        <taxon>Eukaryota</taxon>
        <taxon>Fungi</taxon>
        <taxon>Dikarya</taxon>
        <taxon>Basidiomycota</taxon>
        <taxon>Agaricomycotina</taxon>
        <taxon>Agaricomycetes</taxon>
        <taxon>Polyporales</taxon>
        <taxon>Meruliaceae</taxon>
        <taxon>Hermanssonia</taxon>
    </lineage>
</organism>
<comment type="caution">
    <text evidence="1">The sequence shown here is derived from an EMBL/GenBank/DDBJ whole genome shotgun (WGS) entry which is preliminary data.</text>
</comment>
<name>A0A2R6RZW6_9APHY</name>
<reference evidence="1 2" key="1">
    <citation type="submission" date="2018-02" db="EMBL/GenBank/DDBJ databases">
        <title>Genome sequence of the basidiomycete white-rot fungus Phlebia centrifuga.</title>
        <authorList>
            <person name="Granchi Z."/>
            <person name="Peng M."/>
            <person name="de Vries R.P."/>
            <person name="Hilden K."/>
            <person name="Makela M.R."/>
            <person name="Grigoriev I."/>
            <person name="Riley R."/>
        </authorList>
    </citation>
    <scope>NUCLEOTIDE SEQUENCE [LARGE SCALE GENOMIC DNA]</scope>
    <source>
        <strain evidence="1 2">FBCC195</strain>
    </source>
</reference>
<accession>A0A2R6RZW6</accession>
<evidence type="ECO:0000313" key="2">
    <source>
        <dbReference type="Proteomes" id="UP000186601"/>
    </source>
</evidence>
<dbReference type="EMBL" id="MLYV02000116">
    <property type="protein sequence ID" value="PSS35572.1"/>
    <property type="molecule type" value="Genomic_DNA"/>
</dbReference>
<gene>
    <name evidence="1" type="ORF">PHLCEN_2v1483</name>
</gene>